<dbReference type="AlphaFoldDB" id="A0A5B7IMF1"/>
<keyword evidence="3" id="KW-1185">Reference proteome</keyword>
<sequence length="52" mass="5507">MTTGDGACSGWDASPTHPLYASFTKDTSRGVTTTNGHFHVTPPPPSSPDRYV</sequence>
<protein>
    <submittedName>
        <fullName evidence="2">Uncharacterized protein</fullName>
    </submittedName>
</protein>
<accession>A0A5B7IMF1</accession>
<feature type="region of interest" description="Disordered" evidence="1">
    <location>
        <begin position="1"/>
        <end position="52"/>
    </location>
</feature>
<dbReference type="Proteomes" id="UP000324222">
    <property type="component" value="Unassembled WGS sequence"/>
</dbReference>
<dbReference type="EMBL" id="VSRR010072145">
    <property type="protein sequence ID" value="MPC86661.1"/>
    <property type="molecule type" value="Genomic_DNA"/>
</dbReference>
<proteinExistence type="predicted"/>
<evidence type="ECO:0000313" key="2">
    <source>
        <dbReference type="EMBL" id="MPC86661.1"/>
    </source>
</evidence>
<name>A0A5B7IMF1_PORTR</name>
<organism evidence="2 3">
    <name type="scientific">Portunus trituberculatus</name>
    <name type="common">Swimming crab</name>
    <name type="synonym">Neptunus trituberculatus</name>
    <dbReference type="NCBI Taxonomy" id="210409"/>
    <lineage>
        <taxon>Eukaryota</taxon>
        <taxon>Metazoa</taxon>
        <taxon>Ecdysozoa</taxon>
        <taxon>Arthropoda</taxon>
        <taxon>Crustacea</taxon>
        <taxon>Multicrustacea</taxon>
        <taxon>Malacostraca</taxon>
        <taxon>Eumalacostraca</taxon>
        <taxon>Eucarida</taxon>
        <taxon>Decapoda</taxon>
        <taxon>Pleocyemata</taxon>
        <taxon>Brachyura</taxon>
        <taxon>Eubrachyura</taxon>
        <taxon>Portunoidea</taxon>
        <taxon>Portunidae</taxon>
        <taxon>Portuninae</taxon>
        <taxon>Portunus</taxon>
    </lineage>
</organism>
<feature type="compositionally biased region" description="Pro residues" evidence="1">
    <location>
        <begin position="41"/>
        <end position="52"/>
    </location>
</feature>
<gene>
    <name evidence="2" type="ORF">E2C01_081497</name>
</gene>
<evidence type="ECO:0000313" key="3">
    <source>
        <dbReference type="Proteomes" id="UP000324222"/>
    </source>
</evidence>
<evidence type="ECO:0000256" key="1">
    <source>
        <dbReference type="SAM" id="MobiDB-lite"/>
    </source>
</evidence>
<reference evidence="2 3" key="1">
    <citation type="submission" date="2019-05" db="EMBL/GenBank/DDBJ databases">
        <title>Another draft genome of Portunus trituberculatus and its Hox gene families provides insights of decapod evolution.</title>
        <authorList>
            <person name="Jeong J.-H."/>
            <person name="Song I."/>
            <person name="Kim S."/>
            <person name="Choi T."/>
            <person name="Kim D."/>
            <person name="Ryu S."/>
            <person name="Kim W."/>
        </authorList>
    </citation>
    <scope>NUCLEOTIDE SEQUENCE [LARGE SCALE GENOMIC DNA]</scope>
    <source>
        <tissue evidence="2">Muscle</tissue>
    </source>
</reference>
<comment type="caution">
    <text evidence="2">The sequence shown here is derived from an EMBL/GenBank/DDBJ whole genome shotgun (WGS) entry which is preliminary data.</text>
</comment>